<evidence type="ECO:0000256" key="1">
    <source>
        <dbReference type="SAM" id="Phobius"/>
    </source>
</evidence>
<evidence type="ECO:0000313" key="3">
    <source>
        <dbReference type="Proteomes" id="UP000265419"/>
    </source>
</evidence>
<dbReference type="AlphaFoldDB" id="A0A399JIB6"/>
<protein>
    <submittedName>
        <fullName evidence="2">Uncharacterized protein</fullName>
    </submittedName>
</protein>
<feature type="transmembrane region" description="Helical" evidence="1">
    <location>
        <begin position="6"/>
        <end position="29"/>
    </location>
</feature>
<evidence type="ECO:0000313" key="2">
    <source>
        <dbReference type="EMBL" id="RII42176.1"/>
    </source>
</evidence>
<sequence length="123" mass="13884">MPWWFWLLLWIVLALVLLLVLVLGTVYLWRKAKGLLGEVSDAQELLSQANNPDAVPLTAPQDARSALPSGWDAAFADPATVRQLRSQEKDARVEARRERRIASLYAHGRPRRWGDLDENSPGQ</sequence>
<dbReference type="RefSeq" id="WP_119424784.1">
    <property type="nucleotide sequence ID" value="NZ_QQXK01000015.1"/>
</dbReference>
<keyword evidence="1" id="KW-1133">Transmembrane helix</keyword>
<organism evidence="2 3">
    <name type="scientific">Galactobacter valiniphilus</name>
    <dbReference type="NCBI Taxonomy" id="2676122"/>
    <lineage>
        <taxon>Bacteria</taxon>
        <taxon>Bacillati</taxon>
        <taxon>Actinomycetota</taxon>
        <taxon>Actinomycetes</taxon>
        <taxon>Micrococcales</taxon>
        <taxon>Micrococcaceae</taxon>
        <taxon>Galactobacter</taxon>
    </lineage>
</organism>
<reference evidence="2 3" key="1">
    <citation type="submission" date="2018-07" db="EMBL/GenBank/DDBJ databases">
        <title>Arthrobacter sp. nov., isolated from raw cow's milk with high bacterial count.</title>
        <authorList>
            <person name="Hahne J."/>
            <person name="Isele D."/>
            <person name="Lipski A."/>
        </authorList>
    </citation>
    <scope>NUCLEOTIDE SEQUENCE [LARGE SCALE GENOMIC DNA]</scope>
    <source>
        <strain evidence="2 3">JZ R-35</strain>
    </source>
</reference>
<gene>
    <name evidence="2" type="ORF">DWB68_08905</name>
</gene>
<keyword evidence="3" id="KW-1185">Reference proteome</keyword>
<keyword evidence="1" id="KW-0812">Transmembrane</keyword>
<dbReference type="Proteomes" id="UP000265419">
    <property type="component" value="Unassembled WGS sequence"/>
</dbReference>
<accession>A0A399JIB6</accession>
<comment type="caution">
    <text evidence="2">The sequence shown here is derived from an EMBL/GenBank/DDBJ whole genome shotgun (WGS) entry which is preliminary data.</text>
</comment>
<keyword evidence="1" id="KW-0472">Membrane</keyword>
<proteinExistence type="predicted"/>
<dbReference type="EMBL" id="QQXK01000015">
    <property type="protein sequence ID" value="RII42176.1"/>
    <property type="molecule type" value="Genomic_DNA"/>
</dbReference>
<name>A0A399JIB6_9MICC</name>